<proteinExistence type="predicted"/>
<protein>
    <submittedName>
        <fullName evidence="2">Uncharacterized protein</fullName>
    </submittedName>
</protein>
<comment type="caution">
    <text evidence="2">The sequence shown here is derived from an EMBL/GenBank/DDBJ whole genome shotgun (WGS) entry which is preliminary data.</text>
</comment>
<reference evidence="2 3" key="1">
    <citation type="submission" date="2019-03" db="EMBL/GenBank/DDBJ databases">
        <title>Genomic Encyclopedia of Type Strains, Phase IV (KMG-V): Genome sequencing to study the core and pangenomes of soil and plant-associated prokaryotes.</title>
        <authorList>
            <person name="Whitman W."/>
        </authorList>
    </citation>
    <scope>NUCLEOTIDE SEQUENCE [LARGE SCALE GENOMIC DNA]</scope>
    <source>
        <strain evidence="2 3">IE4868</strain>
    </source>
</reference>
<dbReference type="EMBL" id="SMBK01000013">
    <property type="protein sequence ID" value="TCU34178.1"/>
    <property type="molecule type" value="Genomic_DNA"/>
</dbReference>
<feature type="transmembrane region" description="Helical" evidence="1">
    <location>
        <begin position="44"/>
        <end position="66"/>
    </location>
</feature>
<sequence>MKRENPHGLFEWRRRRLLIYLTLLFCGIAATAIIIAALQGMSTALLITLVGAIFGLAGATLGSYIFGAQWDTNNARNAGVTELTVGDDPPEGYAG</sequence>
<name>A0A4R3RF46_9HYPH</name>
<accession>A0A4R3RF46</accession>
<dbReference type="Proteomes" id="UP000295507">
    <property type="component" value="Unassembled WGS sequence"/>
</dbReference>
<evidence type="ECO:0000313" key="3">
    <source>
        <dbReference type="Proteomes" id="UP000295507"/>
    </source>
</evidence>
<keyword evidence="1" id="KW-0812">Transmembrane</keyword>
<evidence type="ECO:0000256" key="1">
    <source>
        <dbReference type="SAM" id="Phobius"/>
    </source>
</evidence>
<gene>
    <name evidence="2" type="ORF">EV129_113163</name>
</gene>
<feature type="transmembrane region" description="Helical" evidence="1">
    <location>
        <begin position="17"/>
        <end position="38"/>
    </location>
</feature>
<keyword evidence="1" id="KW-1133">Transmembrane helix</keyword>
<dbReference type="AlphaFoldDB" id="A0A4R3RF46"/>
<evidence type="ECO:0000313" key="2">
    <source>
        <dbReference type="EMBL" id="TCU34178.1"/>
    </source>
</evidence>
<organism evidence="2 3">
    <name type="scientific">Rhizobium azibense</name>
    <dbReference type="NCBI Taxonomy" id="1136135"/>
    <lineage>
        <taxon>Bacteria</taxon>
        <taxon>Pseudomonadati</taxon>
        <taxon>Pseudomonadota</taxon>
        <taxon>Alphaproteobacteria</taxon>
        <taxon>Hyphomicrobiales</taxon>
        <taxon>Rhizobiaceae</taxon>
        <taxon>Rhizobium/Agrobacterium group</taxon>
        <taxon>Rhizobium</taxon>
    </lineage>
</organism>
<keyword evidence="1" id="KW-0472">Membrane</keyword>
<dbReference type="RefSeq" id="WP_132552932.1">
    <property type="nucleotide sequence ID" value="NZ_SMBK01000013.1"/>
</dbReference>